<dbReference type="EMBL" id="WSEK01000004">
    <property type="protein sequence ID" value="MVQ48643.1"/>
    <property type="molecule type" value="Genomic_DNA"/>
</dbReference>
<evidence type="ECO:0000313" key="4">
    <source>
        <dbReference type="Proteomes" id="UP000473525"/>
    </source>
</evidence>
<dbReference type="Proteomes" id="UP000473525">
    <property type="component" value="Unassembled WGS sequence"/>
</dbReference>
<dbReference type="GO" id="GO:0032259">
    <property type="term" value="P:methylation"/>
    <property type="evidence" value="ECO:0007669"/>
    <property type="project" value="UniProtKB-KW"/>
</dbReference>
<dbReference type="PANTHER" id="PTHR44068">
    <property type="entry name" value="ZGC:194242"/>
    <property type="match status" value="1"/>
</dbReference>
<keyword evidence="4" id="KW-1185">Reference proteome</keyword>
<proteinExistence type="predicted"/>
<dbReference type="Gene3D" id="3.40.50.150">
    <property type="entry name" value="Vaccinia Virus protein VP39"/>
    <property type="match status" value="1"/>
</dbReference>
<dbReference type="Pfam" id="PF08241">
    <property type="entry name" value="Methyltransf_11"/>
    <property type="match status" value="1"/>
</dbReference>
<evidence type="ECO:0000259" key="2">
    <source>
        <dbReference type="Pfam" id="PF08241"/>
    </source>
</evidence>
<keyword evidence="3" id="KW-0489">Methyltransferase</keyword>
<keyword evidence="1 3" id="KW-0808">Transferase</keyword>
<sequence>MEALGDEYPAGLDTYSFVSRTELREFAAQVAAGDTLIDLGCGRGGPGLWVAGTAGAKLVGVDLAQPALAHARRLADRLGVQAAFTVGSFESPPLRDATADVVMTVDAFLFTPDKRAGFTELARVLRPGGRLAMTSWDYDGQPRNRPPQVPDHRPLAEEAGLTVLRYDETDDWLRRCQVFADFLLEHADEAAAEAGMPTSVLRAALRDMRDSTDLMTRRFLLVAEKPR</sequence>
<dbReference type="InterPro" id="IPR050447">
    <property type="entry name" value="Erg6_SMT_methyltransf"/>
</dbReference>
<dbReference type="InterPro" id="IPR029063">
    <property type="entry name" value="SAM-dependent_MTases_sf"/>
</dbReference>
<accession>A0A6L6XPK0</accession>
<dbReference type="InterPro" id="IPR013216">
    <property type="entry name" value="Methyltransf_11"/>
</dbReference>
<organism evidence="3 4">
    <name type="scientific">Nocardioides agri</name>
    <dbReference type="NCBI Taxonomy" id="2682843"/>
    <lineage>
        <taxon>Bacteria</taxon>
        <taxon>Bacillati</taxon>
        <taxon>Actinomycetota</taxon>
        <taxon>Actinomycetes</taxon>
        <taxon>Propionibacteriales</taxon>
        <taxon>Nocardioidaceae</taxon>
        <taxon>Nocardioides</taxon>
    </lineage>
</organism>
<feature type="domain" description="Methyltransferase type 11" evidence="2">
    <location>
        <begin position="38"/>
        <end position="132"/>
    </location>
</feature>
<dbReference type="GO" id="GO:0008757">
    <property type="term" value="F:S-adenosylmethionine-dependent methyltransferase activity"/>
    <property type="evidence" value="ECO:0007669"/>
    <property type="project" value="InterPro"/>
</dbReference>
<gene>
    <name evidence="3" type="ORF">GON03_05575</name>
</gene>
<comment type="caution">
    <text evidence="3">The sequence shown here is derived from an EMBL/GenBank/DDBJ whole genome shotgun (WGS) entry which is preliminary data.</text>
</comment>
<dbReference type="AlphaFoldDB" id="A0A6L6XPK0"/>
<dbReference type="PANTHER" id="PTHR44068:SF11">
    <property type="entry name" value="GERANYL DIPHOSPHATE 2-C-METHYLTRANSFERASE"/>
    <property type="match status" value="1"/>
</dbReference>
<reference evidence="3 4" key="1">
    <citation type="submission" date="2019-12" db="EMBL/GenBank/DDBJ databases">
        <authorList>
            <person name="Huq M.A."/>
        </authorList>
    </citation>
    <scope>NUCLEOTIDE SEQUENCE [LARGE SCALE GENOMIC DNA]</scope>
    <source>
        <strain evidence="3 4">MAH-18</strain>
    </source>
</reference>
<name>A0A6L6XPK0_9ACTN</name>
<evidence type="ECO:0000256" key="1">
    <source>
        <dbReference type="ARBA" id="ARBA00022679"/>
    </source>
</evidence>
<dbReference type="SUPFAM" id="SSF53335">
    <property type="entry name" value="S-adenosyl-L-methionine-dependent methyltransferases"/>
    <property type="match status" value="1"/>
</dbReference>
<dbReference type="CDD" id="cd02440">
    <property type="entry name" value="AdoMet_MTases"/>
    <property type="match status" value="1"/>
</dbReference>
<evidence type="ECO:0000313" key="3">
    <source>
        <dbReference type="EMBL" id="MVQ48643.1"/>
    </source>
</evidence>
<protein>
    <submittedName>
        <fullName evidence="3">Methyltransferase domain-containing protein</fullName>
    </submittedName>
</protein>